<dbReference type="InterPro" id="IPR011009">
    <property type="entry name" value="Kinase-like_dom_sf"/>
</dbReference>
<feature type="region of interest" description="Disordered" evidence="4">
    <location>
        <begin position="104"/>
        <end position="131"/>
    </location>
</feature>
<evidence type="ECO:0000259" key="5">
    <source>
        <dbReference type="PROSITE" id="PS50011"/>
    </source>
</evidence>
<comment type="similarity">
    <text evidence="1">Belongs to the protein kinase superfamily. CMGC Ser/Thr protein kinase family. CDC2/CDKX subfamily.</text>
</comment>
<comment type="caution">
    <text evidence="6">The sequence shown here is derived from an EMBL/GenBank/DDBJ whole genome shotgun (WGS) entry which is preliminary data.</text>
</comment>
<evidence type="ECO:0000256" key="4">
    <source>
        <dbReference type="SAM" id="MobiDB-lite"/>
    </source>
</evidence>
<dbReference type="OrthoDB" id="278198at2759"/>
<dbReference type="GO" id="GO:0004674">
    <property type="term" value="F:protein serine/threonine kinase activity"/>
    <property type="evidence" value="ECO:0007669"/>
    <property type="project" value="TreeGrafter"/>
</dbReference>
<evidence type="ECO:0000256" key="3">
    <source>
        <dbReference type="ARBA" id="ARBA00022840"/>
    </source>
</evidence>
<feature type="domain" description="Protein kinase" evidence="5">
    <location>
        <begin position="435"/>
        <end position="811"/>
    </location>
</feature>
<dbReference type="Gene3D" id="3.30.200.20">
    <property type="entry name" value="Phosphorylase Kinase, domain 1"/>
    <property type="match status" value="1"/>
</dbReference>
<dbReference type="OMA" id="LKVQRCG"/>
<evidence type="ECO:0000256" key="2">
    <source>
        <dbReference type="ARBA" id="ARBA00022741"/>
    </source>
</evidence>
<keyword evidence="2" id="KW-0547">Nucleotide-binding</keyword>
<dbReference type="GO" id="GO:0005524">
    <property type="term" value="F:ATP binding"/>
    <property type="evidence" value="ECO:0007669"/>
    <property type="project" value="UniProtKB-KW"/>
</dbReference>
<dbReference type="AlphaFoldDB" id="A0A0N1PB28"/>
<feature type="compositionally biased region" description="Basic and acidic residues" evidence="4">
    <location>
        <begin position="16"/>
        <end position="28"/>
    </location>
</feature>
<dbReference type="VEuPathDB" id="TriTrypDB:Lsey_0138_0130"/>
<keyword evidence="3" id="KW-0067">ATP-binding</keyword>
<dbReference type="EMBL" id="LJSK01000138">
    <property type="protein sequence ID" value="KPI86298.1"/>
    <property type="molecule type" value="Genomic_DNA"/>
</dbReference>
<dbReference type="Gene3D" id="1.10.510.10">
    <property type="entry name" value="Transferase(Phosphotransferase) domain 1"/>
    <property type="match status" value="1"/>
</dbReference>
<dbReference type="PANTHER" id="PTHR24056:SF441">
    <property type="entry name" value="KINASE, PUTATIVE-RELATED"/>
    <property type="match status" value="1"/>
</dbReference>
<feature type="region of interest" description="Disordered" evidence="4">
    <location>
        <begin position="245"/>
        <end position="267"/>
    </location>
</feature>
<dbReference type="Pfam" id="PF00069">
    <property type="entry name" value="Pkinase"/>
    <property type="match status" value="1"/>
</dbReference>
<dbReference type="SMART" id="SM00220">
    <property type="entry name" value="S_TKc"/>
    <property type="match status" value="1"/>
</dbReference>
<proteinExistence type="inferred from homology"/>
<keyword evidence="7" id="KW-1185">Reference proteome</keyword>
<dbReference type="InterPro" id="IPR000719">
    <property type="entry name" value="Prot_kinase_dom"/>
</dbReference>
<organism evidence="6 7">
    <name type="scientific">Leptomonas seymouri</name>
    <dbReference type="NCBI Taxonomy" id="5684"/>
    <lineage>
        <taxon>Eukaryota</taxon>
        <taxon>Discoba</taxon>
        <taxon>Euglenozoa</taxon>
        <taxon>Kinetoplastea</taxon>
        <taxon>Metakinetoplastina</taxon>
        <taxon>Trypanosomatida</taxon>
        <taxon>Trypanosomatidae</taxon>
        <taxon>Leishmaniinae</taxon>
        <taxon>Leptomonas</taxon>
    </lineage>
</organism>
<reference evidence="6 7" key="1">
    <citation type="journal article" date="2015" name="PLoS Pathog.">
        <title>Leptomonas seymouri: Adaptations to the Dixenous Life Cycle Analyzed by Genome Sequencing, Transcriptome Profiling and Co-infection with Leishmania donovani.</title>
        <authorList>
            <person name="Kraeva N."/>
            <person name="Butenko A."/>
            <person name="Hlavacova J."/>
            <person name="Kostygov A."/>
            <person name="Myskova J."/>
            <person name="Grybchuk D."/>
            <person name="Lestinova T."/>
            <person name="Votypka J."/>
            <person name="Volf P."/>
            <person name="Opperdoes F."/>
            <person name="Flegontov P."/>
            <person name="Lukes J."/>
            <person name="Yurchenko V."/>
        </authorList>
    </citation>
    <scope>NUCLEOTIDE SEQUENCE [LARGE SCALE GENOMIC DNA]</scope>
    <source>
        <strain evidence="6 7">ATCC 30220</strain>
    </source>
</reference>
<feature type="region of interest" description="Disordered" evidence="4">
    <location>
        <begin position="382"/>
        <end position="404"/>
    </location>
</feature>
<feature type="compositionally biased region" description="Polar residues" evidence="4">
    <location>
        <begin position="56"/>
        <end position="67"/>
    </location>
</feature>
<dbReference type="InterPro" id="IPR050108">
    <property type="entry name" value="CDK"/>
</dbReference>
<dbReference type="PROSITE" id="PS50011">
    <property type="entry name" value="PROTEIN_KINASE_DOM"/>
    <property type="match status" value="1"/>
</dbReference>
<dbReference type="GO" id="GO:0005634">
    <property type="term" value="C:nucleus"/>
    <property type="evidence" value="ECO:0007669"/>
    <property type="project" value="TreeGrafter"/>
</dbReference>
<feature type="compositionally biased region" description="Low complexity" evidence="4">
    <location>
        <begin position="107"/>
        <end position="125"/>
    </location>
</feature>
<dbReference type="SUPFAM" id="SSF56112">
    <property type="entry name" value="Protein kinase-like (PK-like)"/>
    <property type="match status" value="1"/>
</dbReference>
<dbReference type="PROSITE" id="PS00108">
    <property type="entry name" value="PROTEIN_KINASE_ST"/>
    <property type="match status" value="1"/>
</dbReference>
<accession>A0A0N1PB28</accession>
<feature type="compositionally biased region" description="Polar residues" evidence="4">
    <location>
        <begin position="389"/>
        <end position="400"/>
    </location>
</feature>
<feature type="region of interest" description="Disordered" evidence="4">
    <location>
        <begin position="1"/>
        <end position="89"/>
    </location>
</feature>
<feature type="region of interest" description="Disordered" evidence="4">
    <location>
        <begin position="162"/>
        <end position="222"/>
    </location>
</feature>
<evidence type="ECO:0000256" key="1">
    <source>
        <dbReference type="ARBA" id="ARBA00006485"/>
    </source>
</evidence>
<dbReference type="PANTHER" id="PTHR24056">
    <property type="entry name" value="CELL DIVISION PROTEIN KINASE"/>
    <property type="match status" value="1"/>
</dbReference>
<sequence>MHTSSSPSPSLVVAEGRADEVGNADRVKSLVVIEEGSEEDNGNDTSYSTKLRRHSNSNGSSAGSPLTPSAAWRGLEEPHQQVGSSLNAAEVQLSSNAPLSRHRLLVAPSAASSSAAQSQDEPSASNSHDARPHVLRVDVSAAVANGVPGPRRMARTLRLQPAPVQGPSAPLPLAKEGQQAEGAPPTKRLRLSLTAAANPPTGSLSSSEAPVAATSTGRGRMLQLIPPTPTTPPIAASGCVALRAPSPAKRSQNEAQELETEKAAQAPSLAATTATAISDCTHAVADAPLPATAAAVTAAAAPAPTSPPPPVGGPARPTPILVNPCPPQEDVASPLTATGAAARLAELSPWNQPQQPLLQQRPSSSVATAAACSPSEVVDGRTFPRLRSLTPQPYANTQGSPRRRHRFVNVNLPSAPPPLPTELASMFQRTVRDVYDVHEKLSEGTYGEVFKGVDKRTGAPVALKRLKMLSSHQGFPQTSLREVIALRHIQNQRERLEARQRQRMSSGGGGSAKVAVADPLAEVAQLYDVLVFDRQQPDIVLVFAYATASLAGVLRRQLVFAPSELAYLIKKLLTAVRKLHVMSIIHRDIKSDNVLITSDGEVQLTDFGLCSIVSSGGASTWRTPGVITLAYRPPEMLLGSTAYDEKVDVWSVGCLLAQLYLHEPPFYRHRALQQGLQGPQQQPQRTAATELEQLARITDVLGPLPPVRVFHPDACRHMHVLEQLEQQGRLAESGKAAQPPNWGRLQSLFEPSFLYQQFHGFRGWFEAEVQRSRHQPQRRPTQACLDVLCAALQLDPQQRPSAAELLRMPYFTTLDDAPLTGGYQRPLAATPEREEEVRHGLMLKVQRCGDSHTQRRPH</sequence>
<dbReference type="Proteomes" id="UP000038009">
    <property type="component" value="Unassembled WGS sequence"/>
</dbReference>
<evidence type="ECO:0000313" key="7">
    <source>
        <dbReference type="Proteomes" id="UP000038009"/>
    </source>
</evidence>
<evidence type="ECO:0000313" key="6">
    <source>
        <dbReference type="EMBL" id="KPI86298.1"/>
    </source>
</evidence>
<feature type="region of interest" description="Disordered" evidence="4">
    <location>
        <begin position="300"/>
        <end position="320"/>
    </location>
</feature>
<dbReference type="InterPro" id="IPR008271">
    <property type="entry name" value="Ser/Thr_kinase_AS"/>
</dbReference>
<gene>
    <name evidence="6" type="ORF">ABL78_4645</name>
</gene>
<feature type="compositionally biased region" description="Polar residues" evidence="4">
    <location>
        <begin position="200"/>
        <end position="217"/>
    </location>
</feature>
<protein>
    <recommendedName>
        <fullName evidence="5">Protein kinase domain-containing protein</fullName>
    </recommendedName>
</protein>
<name>A0A0N1PB28_LEPSE</name>